<keyword evidence="4" id="KW-1185">Reference proteome</keyword>
<dbReference type="InterPro" id="IPR006015">
    <property type="entry name" value="Universal_stress_UspA"/>
</dbReference>
<comment type="caution">
    <text evidence="3">The sequence shown here is derived from an EMBL/GenBank/DDBJ whole genome shotgun (WGS) entry which is preliminary data.</text>
</comment>
<evidence type="ECO:0000313" key="4">
    <source>
        <dbReference type="Proteomes" id="UP000011135"/>
    </source>
</evidence>
<comment type="similarity">
    <text evidence="1">Belongs to the universal stress protein A family.</text>
</comment>
<dbReference type="PANTHER" id="PTHR46268">
    <property type="entry name" value="STRESS RESPONSE PROTEIN NHAX"/>
    <property type="match status" value="1"/>
</dbReference>
<dbReference type="InterPro" id="IPR014729">
    <property type="entry name" value="Rossmann-like_a/b/a_fold"/>
</dbReference>
<dbReference type="Pfam" id="PF00582">
    <property type="entry name" value="Usp"/>
    <property type="match status" value="1"/>
</dbReference>
<dbReference type="CDD" id="cd00293">
    <property type="entry name" value="USP-like"/>
    <property type="match status" value="1"/>
</dbReference>
<dbReference type="PANTHER" id="PTHR46268:SF6">
    <property type="entry name" value="UNIVERSAL STRESS PROTEIN UP12"/>
    <property type="match status" value="1"/>
</dbReference>
<gene>
    <name evidence="3" type="ORF">C900_05326</name>
</gene>
<organism evidence="3 4">
    <name type="scientific">Fulvivirga imtechensis AK7</name>
    <dbReference type="NCBI Taxonomy" id="1237149"/>
    <lineage>
        <taxon>Bacteria</taxon>
        <taxon>Pseudomonadati</taxon>
        <taxon>Bacteroidota</taxon>
        <taxon>Cytophagia</taxon>
        <taxon>Cytophagales</taxon>
        <taxon>Fulvivirgaceae</taxon>
        <taxon>Fulvivirga</taxon>
    </lineage>
</organism>
<dbReference type="OrthoDB" id="936242at2"/>
<evidence type="ECO:0000256" key="1">
    <source>
        <dbReference type="ARBA" id="ARBA00008791"/>
    </source>
</evidence>
<reference evidence="3 4" key="1">
    <citation type="submission" date="2012-12" db="EMBL/GenBank/DDBJ databases">
        <title>Genome assembly of Fulvivirga imtechensis AK7.</title>
        <authorList>
            <person name="Nupur N."/>
            <person name="Khatri I."/>
            <person name="Kumar R."/>
            <person name="Subramanian S."/>
            <person name="Pinnaka A."/>
        </authorList>
    </citation>
    <scope>NUCLEOTIDE SEQUENCE [LARGE SCALE GENOMIC DNA]</scope>
    <source>
        <strain evidence="3 4">AK7</strain>
    </source>
</reference>
<dbReference type="STRING" id="1237149.C900_05326"/>
<sequence>MKRILVPSDLSDISENALRVAVDIADRADAEIYLINFTEHPVETFTATGEIDKKYADEENIYTVQLVQKYQQQLSALSTKYGAGGRTIHFQVYDDELKGGIVDFIKDYNIDLVVMGTSGEESADEFFSGNHTEQVIEVATCPVLSVKKHYVKSDYNTIILGLDTERDSKDNFSQAAAYLNDLADSLGARIDIVNIVKPGTNDKVKIERKLIDFAARYGIKDHSVTIVESDDKEKGLINFARTHSAGLLAVFSHAEDGFFRIFRDNLSEELTMSSDVPVLTINLHNV</sequence>
<dbReference type="EMBL" id="AMZN01000081">
    <property type="protein sequence ID" value="ELR69255.1"/>
    <property type="molecule type" value="Genomic_DNA"/>
</dbReference>
<dbReference type="AlphaFoldDB" id="L8JKF6"/>
<proteinExistence type="inferred from homology"/>
<accession>L8JKF6</accession>
<evidence type="ECO:0000259" key="2">
    <source>
        <dbReference type="Pfam" id="PF00582"/>
    </source>
</evidence>
<dbReference type="PRINTS" id="PR01438">
    <property type="entry name" value="UNVRSLSTRESS"/>
</dbReference>
<dbReference type="Proteomes" id="UP000011135">
    <property type="component" value="Unassembled WGS sequence"/>
</dbReference>
<dbReference type="Gene3D" id="3.40.50.620">
    <property type="entry name" value="HUPs"/>
    <property type="match status" value="2"/>
</dbReference>
<dbReference type="RefSeq" id="WP_009582416.1">
    <property type="nucleotide sequence ID" value="NZ_AMZN01000081.1"/>
</dbReference>
<feature type="domain" description="UspA" evidence="2">
    <location>
        <begin position="1"/>
        <end position="147"/>
    </location>
</feature>
<dbReference type="eggNOG" id="COG0589">
    <property type="taxonomic scope" value="Bacteria"/>
</dbReference>
<dbReference type="SUPFAM" id="SSF52402">
    <property type="entry name" value="Adenine nucleotide alpha hydrolases-like"/>
    <property type="match status" value="2"/>
</dbReference>
<name>L8JKF6_9BACT</name>
<protein>
    <recommendedName>
        <fullName evidence="2">UspA domain-containing protein</fullName>
    </recommendedName>
</protein>
<evidence type="ECO:0000313" key="3">
    <source>
        <dbReference type="EMBL" id="ELR69255.1"/>
    </source>
</evidence>
<dbReference type="InterPro" id="IPR006016">
    <property type="entry name" value="UspA"/>
</dbReference>